<keyword evidence="2" id="KW-1185">Reference proteome</keyword>
<sequence>MAAWLGNIDRYARLRRPAMIRGELVIRGIYHHSFFAKWWLTQETSESIRQAIYARLILNSNLS</sequence>
<proteinExistence type="predicted"/>
<organism evidence="1 2">
    <name type="scientific">Penicillium camemberti (strain FM 013)</name>
    <dbReference type="NCBI Taxonomy" id="1429867"/>
    <lineage>
        <taxon>Eukaryota</taxon>
        <taxon>Fungi</taxon>
        <taxon>Dikarya</taxon>
        <taxon>Ascomycota</taxon>
        <taxon>Pezizomycotina</taxon>
        <taxon>Eurotiomycetes</taxon>
        <taxon>Eurotiomycetidae</taxon>
        <taxon>Eurotiales</taxon>
        <taxon>Aspergillaceae</taxon>
        <taxon>Penicillium</taxon>
    </lineage>
</organism>
<gene>
    <name evidence="1" type="ORF">PCAMFM013_S002g000953</name>
</gene>
<evidence type="ECO:0000313" key="2">
    <source>
        <dbReference type="Proteomes" id="UP000053732"/>
    </source>
</evidence>
<dbReference type="EMBL" id="HG793135">
    <property type="protein sequence ID" value="CRL19083.1"/>
    <property type="molecule type" value="Genomic_DNA"/>
</dbReference>
<dbReference type="STRING" id="1429867.A0A0G4NYD1"/>
<name>A0A0G4NYD1_PENC3</name>
<dbReference type="AlphaFoldDB" id="A0A0G4NYD1"/>
<evidence type="ECO:0000313" key="1">
    <source>
        <dbReference type="EMBL" id="CRL19083.1"/>
    </source>
</evidence>
<protein>
    <submittedName>
        <fullName evidence="1">Str. FM013</fullName>
    </submittedName>
</protein>
<accession>A0A0G4NYD1</accession>
<reference evidence="1 2" key="1">
    <citation type="journal article" date="2014" name="Nat. Commun.">
        <title>Multiple recent horizontal transfers of a large genomic region in cheese making fungi.</title>
        <authorList>
            <person name="Cheeseman K."/>
            <person name="Ropars J."/>
            <person name="Renault P."/>
            <person name="Dupont J."/>
            <person name="Gouzy J."/>
            <person name="Branca A."/>
            <person name="Abraham A.L."/>
            <person name="Ceppi M."/>
            <person name="Conseiller E."/>
            <person name="Debuchy R."/>
            <person name="Malagnac F."/>
            <person name="Goarin A."/>
            <person name="Silar P."/>
            <person name="Lacoste S."/>
            <person name="Sallet E."/>
            <person name="Bensimon A."/>
            <person name="Giraud T."/>
            <person name="Brygoo Y."/>
        </authorList>
    </citation>
    <scope>NUCLEOTIDE SEQUENCE [LARGE SCALE GENOMIC DNA]</scope>
    <source>
        <strain evidence="2">FM 013</strain>
    </source>
</reference>
<dbReference type="Proteomes" id="UP000053732">
    <property type="component" value="Unassembled WGS sequence"/>
</dbReference>